<name>A0ABN8EQ77_9GAMM</name>
<keyword evidence="5" id="KW-1185">Reference proteome</keyword>
<accession>A0ABN8EQ77</accession>
<dbReference type="InterPro" id="IPR012902">
    <property type="entry name" value="N_methyl_site"/>
</dbReference>
<dbReference type="Pfam" id="PF07963">
    <property type="entry name" value="N_methyl"/>
    <property type="match status" value="1"/>
</dbReference>
<dbReference type="InterPro" id="IPR001082">
    <property type="entry name" value="Pilin"/>
</dbReference>
<dbReference type="Pfam" id="PF00114">
    <property type="entry name" value="Pilin"/>
    <property type="match status" value="1"/>
</dbReference>
<keyword evidence="3" id="KW-0472">Membrane</keyword>
<evidence type="ECO:0000256" key="2">
    <source>
        <dbReference type="ARBA" id="ARBA00022481"/>
    </source>
</evidence>
<feature type="transmembrane region" description="Helical" evidence="3">
    <location>
        <begin position="6"/>
        <end position="27"/>
    </location>
</feature>
<evidence type="ECO:0000313" key="5">
    <source>
        <dbReference type="Proteomes" id="UP000838100"/>
    </source>
</evidence>
<dbReference type="RefSeq" id="WP_290368535.1">
    <property type="nucleotide sequence ID" value="NZ_CAKLPX010000005.1"/>
</dbReference>
<dbReference type="InterPro" id="IPR045584">
    <property type="entry name" value="Pilin-like"/>
</dbReference>
<protein>
    <submittedName>
        <fullName evidence="4">Fimbrial protein</fullName>
    </submittedName>
</protein>
<dbReference type="Proteomes" id="UP000838100">
    <property type="component" value="Unassembled WGS sequence"/>
</dbReference>
<keyword evidence="2" id="KW-0488">Methylation</keyword>
<dbReference type="SUPFAM" id="SSF54523">
    <property type="entry name" value="Pili subunits"/>
    <property type="match status" value="1"/>
</dbReference>
<reference evidence="4" key="1">
    <citation type="submission" date="2021-12" db="EMBL/GenBank/DDBJ databases">
        <authorList>
            <person name="Rodrigo-Torres L."/>
            <person name="Arahal R. D."/>
            <person name="Lucena T."/>
        </authorList>
    </citation>
    <scope>NUCLEOTIDE SEQUENCE</scope>
    <source>
        <strain evidence="4">CECT 8267</strain>
    </source>
</reference>
<keyword evidence="3" id="KW-0812">Transmembrane</keyword>
<sequence>MNKSNGFTLIELLVVVAVIGILAAVAIPSYQKYVFRADVQSLYGSVRNYAIPIEGIILGGNNTPQESDISLDSAVGAVLPNVTINVSFAAGAGTVIGLYEADYNMLGGQNITMRRSDAGVWSCSWSGDVDYKPSSC</sequence>
<evidence type="ECO:0000256" key="1">
    <source>
        <dbReference type="ARBA" id="ARBA00005233"/>
    </source>
</evidence>
<dbReference type="NCBIfam" id="TIGR02532">
    <property type="entry name" value="IV_pilin_GFxxxE"/>
    <property type="match status" value="1"/>
</dbReference>
<comment type="similarity">
    <text evidence="1">Belongs to the N-Me-Phe pilin family.</text>
</comment>
<dbReference type="EMBL" id="CAKLPX010000005">
    <property type="protein sequence ID" value="CAH0993187.1"/>
    <property type="molecule type" value="Genomic_DNA"/>
</dbReference>
<proteinExistence type="inferred from homology"/>
<evidence type="ECO:0000313" key="4">
    <source>
        <dbReference type="EMBL" id="CAH0993187.1"/>
    </source>
</evidence>
<gene>
    <name evidence="4" type="primary">fimA</name>
    <name evidence="4" type="ORF">SIN8267_03328</name>
</gene>
<comment type="caution">
    <text evidence="4">The sequence shown here is derived from an EMBL/GenBank/DDBJ whole genome shotgun (WGS) entry which is preliminary data.</text>
</comment>
<dbReference type="Gene3D" id="3.30.700.10">
    <property type="entry name" value="Glycoprotein, Type 4 Pilin"/>
    <property type="match status" value="1"/>
</dbReference>
<organism evidence="4 5">
    <name type="scientific">Sinobacterium norvegicum</name>
    <dbReference type="NCBI Taxonomy" id="1641715"/>
    <lineage>
        <taxon>Bacteria</taxon>
        <taxon>Pseudomonadati</taxon>
        <taxon>Pseudomonadota</taxon>
        <taxon>Gammaproteobacteria</taxon>
        <taxon>Cellvibrionales</taxon>
        <taxon>Spongiibacteraceae</taxon>
        <taxon>Sinobacterium</taxon>
    </lineage>
</organism>
<keyword evidence="3" id="KW-1133">Transmembrane helix</keyword>
<evidence type="ECO:0000256" key="3">
    <source>
        <dbReference type="SAM" id="Phobius"/>
    </source>
</evidence>